<dbReference type="InterPro" id="IPR037066">
    <property type="entry name" value="Plug_dom_sf"/>
</dbReference>
<keyword evidence="17" id="KW-1185">Reference proteome</keyword>
<keyword evidence="7 12" id="KW-0798">TonB box</keyword>
<accession>A0ABX7F0T3</accession>
<keyword evidence="5 11" id="KW-0812">Transmembrane</keyword>
<evidence type="ECO:0000256" key="3">
    <source>
        <dbReference type="ARBA" id="ARBA00022448"/>
    </source>
</evidence>
<evidence type="ECO:0000256" key="4">
    <source>
        <dbReference type="ARBA" id="ARBA00022452"/>
    </source>
</evidence>
<comment type="similarity">
    <text evidence="2 11 12">Belongs to the TonB-dependent receptor family.</text>
</comment>
<dbReference type="NCBIfam" id="TIGR01786">
    <property type="entry name" value="TonB-hemlactrns"/>
    <property type="match status" value="1"/>
</dbReference>
<dbReference type="RefSeq" id="WP_203017032.1">
    <property type="nucleotide sequence ID" value="NZ_CP032405.1"/>
</dbReference>
<dbReference type="InterPro" id="IPR036942">
    <property type="entry name" value="Beta-barrel_TonB_sf"/>
</dbReference>
<keyword evidence="8 11" id="KW-0472">Membrane</keyword>
<organism evidence="16 17">
    <name type="scientific">Rhizobium rosettiformans</name>
    <dbReference type="NCBI Taxonomy" id="1368430"/>
    <lineage>
        <taxon>Bacteria</taxon>
        <taxon>Pseudomonadati</taxon>
        <taxon>Pseudomonadota</taxon>
        <taxon>Alphaproteobacteria</taxon>
        <taxon>Hyphomicrobiales</taxon>
        <taxon>Rhizobiaceae</taxon>
        <taxon>Rhizobium/Agrobacterium group</taxon>
        <taxon>Rhizobium</taxon>
    </lineage>
</organism>
<feature type="signal peptide" evidence="13">
    <location>
        <begin position="1"/>
        <end position="17"/>
    </location>
</feature>
<dbReference type="InterPro" id="IPR012910">
    <property type="entry name" value="Plug_dom"/>
</dbReference>
<dbReference type="PANTHER" id="PTHR30069">
    <property type="entry name" value="TONB-DEPENDENT OUTER MEMBRANE RECEPTOR"/>
    <property type="match status" value="1"/>
</dbReference>
<evidence type="ECO:0000313" key="16">
    <source>
        <dbReference type="EMBL" id="QRF53708.1"/>
    </source>
</evidence>
<dbReference type="SUPFAM" id="SSF56935">
    <property type="entry name" value="Porins"/>
    <property type="match status" value="1"/>
</dbReference>
<evidence type="ECO:0000259" key="14">
    <source>
        <dbReference type="Pfam" id="PF00593"/>
    </source>
</evidence>
<evidence type="ECO:0000256" key="13">
    <source>
        <dbReference type="SAM" id="SignalP"/>
    </source>
</evidence>
<evidence type="ECO:0000256" key="1">
    <source>
        <dbReference type="ARBA" id="ARBA00004571"/>
    </source>
</evidence>
<keyword evidence="9 16" id="KW-0675">Receptor</keyword>
<evidence type="ECO:0000313" key="17">
    <source>
        <dbReference type="Proteomes" id="UP000596351"/>
    </source>
</evidence>
<evidence type="ECO:0000256" key="6">
    <source>
        <dbReference type="ARBA" id="ARBA00022729"/>
    </source>
</evidence>
<evidence type="ECO:0000256" key="2">
    <source>
        <dbReference type="ARBA" id="ARBA00009810"/>
    </source>
</evidence>
<keyword evidence="3 11" id="KW-0813">Transport</keyword>
<dbReference type="InterPro" id="IPR039426">
    <property type="entry name" value="TonB-dep_rcpt-like"/>
</dbReference>
<dbReference type="PROSITE" id="PS52016">
    <property type="entry name" value="TONB_DEPENDENT_REC_3"/>
    <property type="match status" value="1"/>
</dbReference>
<dbReference type="Gene3D" id="2.40.170.20">
    <property type="entry name" value="TonB-dependent receptor, beta-barrel domain"/>
    <property type="match status" value="1"/>
</dbReference>
<dbReference type="InterPro" id="IPR010949">
    <property type="entry name" value="TonB_Hb/transfer/lactofer_rcpt"/>
</dbReference>
<dbReference type="InterPro" id="IPR000531">
    <property type="entry name" value="Beta-barrel_TonB"/>
</dbReference>
<keyword evidence="6 13" id="KW-0732">Signal</keyword>
<gene>
    <name evidence="16" type="ORF">D4A92_20760</name>
</gene>
<evidence type="ECO:0000256" key="9">
    <source>
        <dbReference type="ARBA" id="ARBA00023170"/>
    </source>
</evidence>
<feature type="domain" description="TonB-dependent receptor-like beta-barrel" evidence="14">
    <location>
        <begin position="270"/>
        <end position="706"/>
    </location>
</feature>
<keyword evidence="4 11" id="KW-1134">Transmembrane beta strand</keyword>
<evidence type="ECO:0000256" key="11">
    <source>
        <dbReference type="PROSITE-ProRule" id="PRU01360"/>
    </source>
</evidence>
<name>A0ABX7F0T3_9HYPH</name>
<comment type="subcellular location">
    <subcellularLocation>
        <location evidence="1 11">Cell outer membrane</location>
        <topology evidence="1 11">Multi-pass membrane protein</topology>
    </subcellularLocation>
</comment>
<dbReference type="Pfam" id="PF00593">
    <property type="entry name" value="TonB_dep_Rec_b-barrel"/>
    <property type="match status" value="1"/>
</dbReference>
<dbReference type="InterPro" id="IPR011276">
    <property type="entry name" value="TonB_haem/Hb_rcpt"/>
</dbReference>
<evidence type="ECO:0000256" key="12">
    <source>
        <dbReference type="RuleBase" id="RU003357"/>
    </source>
</evidence>
<evidence type="ECO:0000256" key="8">
    <source>
        <dbReference type="ARBA" id="ARBA00023136"/>
    </source>
</evidence>
<evidence type="ECO:0000256" key="5">
    <source>
        <dbReference type="ARBA" id="ARBA00022692"/>
    </source>
</evidence>
<dbReference type="Pfam" id="PF07715">
    <property type="entry name" value="Plug"/>
    <property type="match status" value="1"/>
</dbReference>
<dbReference type="NCBIfam" id="TIGR01785">
    <property type="entry name" value="TonB-hemin"/>
    <property type="match status" value="1"/>
</dbReference>
<feature type="domain" description="TonB-dependent receptor plug" evidence="15">
    <location>
        <begin position="58"/>
        <end position="174"/>
    </location>
</feature>
<dbReference type="EMBL" id="CP032405">
    <property type="protein sequence ID" value="QRF53708.1"/>
    <property type="molecule type" value="Genomic_DNA"/>
</dbReference>
<protein>
    <submittedName>
        <fullName evidence="16">TonB-dependent hemoglobin/transferrin/lactoferrin family receptor</fullName>
    </submittedName>
</protein>
<evidence type="ECO:0000256" key="7">
    <source>
        <dbReference type="ARBA" id="ARBA00023077"/>
    </source>
</evidence>
<evidence type="ECO:0000259" key="15">
    <source>
        <dbReference type="Pfam" id="PF07715"/>
    </source>
</evidence>
<proteinExistence type="inferred from homology"/>
<feature type="chain" id="PRO_5046292145" evidence="13">
    <location>
        <begin position="18"/>
        <end position="750"/>
    </location>
</feature>
<dbReference type="PANTHER" id="PTHR30069:SF29">
    <property type="entry name" value="HEMOGLOBIN AND HEMOGLOBIN-HAPTOGLOBIN-BINDING PROTEIN 1-RELATED"/>
    <property type="match status" value="1"/>
</dbReference>
<reference evidence="16 17" key="1">
    <citation type="submission" date="2018-09" db="EMBL/GenBank/DDBJ databases">
        <title>Rhizobium sp. MAE2-X.</title>
        <authorList>
            <person name="Lee Y."/>
            <person name="Jeon C.O."/>
        </authorList>
    </citation>
    <scope>NUCLEOTIDE SEQUENCE [LARGE SCALE GENOMIC DNA]</scope>
    <source>
        <strain evidence="16 17">MAE2-X</strain>
    </source>
</reference>
<dbReference type="CDD" id="cd01347">
    <property type="entry name" value="ligand_gated_channel"/>
    <property type="match status" value="1"/>
</dbReference>
<evidence type="ECO:0000256" key="10">
    <source>
        <dbReference type="ARBA" id="ARBA00023237"/>
    </source>
</evidence>
<sequence>MRSRSLRPILLTCTALAAITSLAPAFAQSAATTTGNADETQLQTIVVKGKRVAAGSVADTPLATETTADDIRKKEIKDLSDLGNTTEAGIDFIKSKPGRTGGLFIRGLTGPRVAVLVDEIPVPFLQTIARNGAGSPTTGINGQPDSFDVDSLGGLDVLRGADSSKVGSGALGGALVARTLEPEDLIAEGRNWGGVAKTGYDSEDNSFSNSLAVAKQVENTSVLFQGSYTRGHETDNQGTADIYGSSRTEPNPMDFVRNNLLFKFRHKLEGGHTVGLTAERYDYTSDSNLKTLQSSTFTTTTAASTFRPDAYFGWDDVRRERVSLDYFYEAPSTDTLVQAASLRLYWQQLSKDAGSFGLRNSGAQYLRANSAEEQDFGVIGSLVSEFDTGALSHQLRLRGNATNFETHQFISAFPASATVVSQSDAPDVDGVTLGFSIEDQITFGDSGFSLTPGIRFDFHDYEPQDSAAYRGNTGYNAFGLPKSFSDSNFSPKLLAEYQLNESVGVFAQWAMAYRAPTVDELYGNFTNTLGGYASIGNPNLEAETGHGFEVGAKWNTGDFNGSVTLFHNMYDNFINNLTRVGVSPQPASLFTYENVRDVRISGAEIKARKDFASGFFAEGSLAVAYGEYGDTNARLRSVAPLKAILGLGYQQETWGTQLTGIFSAAMPDDNVANTFDAPGYGVFNVSGWWEPEAAKGLRIQAGVYNIFDKTYWNAVGVESVNPNAASSANQPTAFYSEAGTTFKISLTQKF</sequence>
<dbReference type="Proteomes" id="UP000596351">
    <property type="component" value="Chromosome"/>
</dbReference>
<keyword evidence="10 11" id="KW-0998">Cell outer membrane</keyword>
<dbReference type="Gene3D" id="2.170.130.10">
    <property type="entry name" value="TonB-dependent receptor, plug domain"/>
    <property type="match status" value="1"/>
</dbReference>